<protein>
    <recommendedName>
        <fullName evidence="4">SnoaL-like domain-containing protein</fullName>
    </recommendedName>
</protein>
<dbReference type="RefSeq" id="WP_123182246.1">
    <property type="nucleotide sequence ID" value="NZ_RHGB01000007.1"/>
</dbReference>
<keyword evidence="1" id="KW-0732">Signal</keyword>
<feature type="signal peptide" evidence="1">
    <location>
        <begin position="1"/>
        <end position="27"/>
    </location>
</feature>
<sequence>MTQFLRNLNRIKILTLLLCFSAPLSYADATIDAIKARAQKIKEYKEILNSPDQITRLAALDVMMQSDDIIMKGAAFTAAFNSDDEEMRSVALKHRLSTLSSLSVTAKKDNLEEAYVIYIKNFDLKTGNFTNSIMGVSREGAVYGTQMKGTDSITVYELRLDDGGKLKGIMEYKDQRFPIEAELL</sequence>
<evidence type="ECO:0000313" key="2">
    <source>
        <dbReference type="EMBL" id="RNL64766.1"/>
    </source>
</evidence>
<feature type="chain" id="PRO_5046720485" description="SnoaL-like domain-containing protein" evidence="1">
    <location>
        <begin position="28"/>
        <end position="184"/>
    </location>
</feature>
<keyword evidence="3" id="KW-1185">Reference proteome</keyword>
<dbReference type="EMBL" id="RHGB01000007">
    <property type="protein sequence ID" value="RNL64766.1"/>
    <property type="molecule type" value="Genomic_DNA"/>
</dbReference>
<gene>
    <name evidence="2" type="ORF">D0911_08355</name>
</gene>
<name>A0ABX9W3K5_9GAMM</name>
<evidence type="ECO:0008006" key="4">
    <source>
        <dbReference type="Google" id="ProtNLM"/>
    </source>
</evidence>
<organism evidence="2 3">
    <name type="scientific">Zhongshania marina</name>
    <dbReference type="NCBI Taxonomy" id="2304603"/>
    <lineage>
        <taxon>Bacteria</taxon>
        <taxon>Pseudomonadati</taxon>
        <taxon>Pseudomonadota</taxon>
        <taxon>Gammaproteobacteria</taxon>
        <taxon>Cellvibrionales</taxon>
        <taxon>Spongiibacteraceae</taxon>
        <taxon>Zhongshania</taxon>
    </lineage>
</organism>
<evidence type="ECO:0000256" key="1">
    <source>
        <dbReference type="SAM" id="SignalP"/>
    </source>
</evidence>
<reference evidence="2 3" key="1">
    <citation type="submission" date="2018-10" db="EMBL/GenBank/DDBJ databases">
        <title>Draft genome sequence of Zhongshania sp. DSW25-10.</title>
        <authorList>
            <person name="Oh J."/>
        </authorList>
    </citation>
    <scope>NUCLEOTIDE SEQUENCE [LARGE SCALE GENOMIC DNA]</scope>
    <source>
        <strain evidence="2 3">DSW25-10</strain>
    </source>
</reference>
<dbReference type="Proteomes" id="UP000274695">
    <property type="component" value="Unassembled WGS sequence"/>
</dbReference>
<proteinExistence type="predicted"/>
<comment type="caution">
    <text evidence="2">The sequence shown here is derived from an EMBL/GenBank/DDBJ whole genome shotgun (WGS) entry which is preliminary data.</text>
</comment>
<accession>A0ABX9W3K5</accession>
<evidence type="ECO:0000313" key="3">
    <source>
        <dbReference type="Proteomes" id="UP000274695"/>
    </source>
</evidence>